<evidence type="ECO:0000313" key="1">
    <source>
        <dbReference type="EMBL" id="KAK1273589.1"/>
    </source>
</evidence>
<evidence type="ECO:0000313" key="2">
    <source>
        <dbReference type="Proteomes" id="UP001179952"/>
    </source>
</evidence>
<name>A0AAV9BBW4_ACOGR</name>
<comment type="caution">
    <text evidence="1">The sequence shown here is derived from an EMBL/GenBank/DDBJ whole genome shotgun (WGS) entry which is preliminary data.</text>
</comment>
<proteinExistence type="predicted"/>
<gene>
    <name evidence="1" type="ORF">QJS04_geneDACA019160</name>
</gene>
<protein>
    <recommendedName>
        <fullName evidence="3">Large ribosomal RNA subunit accumulation protein YCED homolog 2, chloroplastic</fullName>
    </recommendedName>
</protein>
<dbReference type="Proteomes" id="UP001179952">
    <property type="component" value="Unassembled WGS sequence"/>
</dbReference>
<reference evidence="1" key="1">
    <citation type="journal article" date="2023" name="Nat. Commun.">
        <title>Diploid and tetraploid genomes of Acorus and the evolution of monocots.</title>
        <authorList>
            <person name="Ma L."/>
            <person name="Liu K.W."/>
            <person name="Li Z."/>
            <person name="Hsiao Y.Y."/>
            <person name="Qi Y."/>
            <person name="Fu T."/>
            <person name="Tang G.D."/>
            <person name="Zhang D."/>
            <person name="Sun W.H."/>
            <person name="Liu D.K."/>
            <person name="Li Y."/>
            <person name="Chen G.Z."/>
            <person name="Liu X.D."/>
            <person name="Liao X.Y."/>
            <person name="Jiang Y.T."/>
            <person name="Yu X."/>
            <person name="Hao Y."/>
            <person name="Huang J."/>
            <person name="Zhao X.W."/>
            <person name="Ke S."/>
            <person name="Chen Y.Y."/>
            <person name="Wu W.L."/>
            <person name="Hsu J.L."/>
            <person name="Lin Y.F."/>
            <person name="Huang M.D."/>
            <person name="Li C.Y."/>
            <person name="Huang L."/>
            <person name="Wang Z.W."/>
            <person name="Zhao X."/>
            <person name="Zhong W.Y."/>
            <person name="Peng D.H."/>
            <person name="Ahmad S."/>
            <person name="Lan S."/>
            <person name="Zhang J.S."/>
            <person name="Tsai W.C."/>
            <person name="Van de Peer Y."/>
            <person name="Liu Z.J."/>
        </authorList>
    </citation>
    <scope>NUCLEOTIDE SEQUENCE</scope>
    <source>
        <strain evidence="1">SCP</strain>
    </source>
</reference>
<dbReference type="AlphaFoldDB" id="A0AAV9BBW4"/>
<dbReference type="PANTHER" id="PTHR37734:SF1">
    <property type="entry name" value="LARGE RIBOSOMAL RNA SUBUNIT ACCUMULATION PROTEIN YCED HOMOLOG 2, CHLOROPLASTIC"/>
    <property type="match status" value="1"/>
</dbReference>
<dbReference type="Pfam" id="PF02620">
    <property type="entry name" value="YceD"/>
    <property type="match status" value="1"/>
</dbReference>
<keyword evidence="2" id="KW-1185">Reference proteome</keyword>
<accession>A0AAV9BBW4</accession>
<organism evidence="1 2">
    <name type="scientific">Acorus gramineus</name>
    <name type="common">Dwarf sweet flag</name>
    <dbReference type="NCBI Taxonomy" id="55184"/>
    <lineage>
        <taxon>Eukaryota</taxon>
        <taxon>Viridiplantae</taxon>
        <taxon>Streptophyta</taxon>
        <taxon>Embryophyta</taxon>
        <taxon>Tracheophyta</taxon>
        <taxon>Spermatophyta</taxon>
        <taxon>Magnoliopsida</taxon>
        <taxon>Liliopsida</taxon>
        <taxon>Acoraceae</taxon>
        <taxon>Acorus</taxon>
    </lineage>
</organism>
<sequence>MMAELLHPLSSKLSNPICSPFHHTPNTSGRRSHKYVTFPVARQALPVVSSDGHELSKPKKNHRSDVKRSRRLIKVSTASDGRRFNEWSSDYVLSLRDLQLEDIAQEGQGDTKVFITLTIQKHASFGFSVNGRILASFSQICSNCFSPYCKEIDTTFEVWVLPTSRGDPAIQLPEIGGDDPSVIYVKPGADANLDALIQDTIRLTTSIKNTCSETCEKSPPRLHYIGGKRNYVDKRWSRLLEIKNSLSI</sequence>
<dbReference type="InterPro" id="IPR044985">
    <property type="entry name" value="YceD_plant"/>
</dbReference>
<dbReference type="PANTHER" id="PTHR37734">
    <property type="entry name" value="LARGE RIBOSOMAL RNA SUBUNIT ACCUMULATION PROTEIN YCED HOMOLOG 2, CHLOROPLASTIC"/>
    <property type="match status" value="1"/>
</dbReference>
<reference evidence="1" key="2">
    <citation type="submission" date="2023-06" db="EMBL/GenBank/DDBJ databases">
        <authorList>
            <person name="Ma L."/>
            <person name="Liu K.-W."/>
            <person name="Li Z."/>
            <person name="Hsiao Y.-Y."/>
            <person name="Qi Y."/>
            <person name="Fu T."/>
            <person name="Tang G."/>
            <person name="Zhang D."/>
            <person name="Sun W.-H."/>
            <person name="Liu D.-K."/>
            <person name="Li Y."/>
            <person name="Chen G.-Z."/>
            <person name="Liu X.-D."/>
            <person name="Liao X.-Y."/>
            <person name="Jiang Y.-T."/>
            <person name="Yu X."/>
            <person name="Hao Y."/>
            <person name="Huang J."/>
            <person name="Zhao X.-W."/>
            <person name="Ke S."/>
            <person name="Chen Y.-Y."/>
            <person name="Wu W.-L."/>
            <person name="Hsu J.-L."/>
            <person name="Lin Y.-F."/>
            <person name="Huang M.-D."/>
            <person name="Li C.-Y."/>
            <person name="Huang L."/>
            <person name="Wang Z.-W."/>
            <person name="Zhao X."/>
            <person name="Zhong W.-Y."/>
            <person name="Peng D.-H."/>
            <person name="Ahmad S."/>
            <person name="Lan S."/>
            <person name="Zhang J.-S."/>
            <person name="Tsai W.-C."/>
            <person name="Van De Peer Y."/>
            <person name="Liu Z.-J."/>
        </authorList>
    </citation>
    <scope>NUCLEOTIDE SEQUENCE</scope>
    <source>
        <strain evidence="1">SCP</strain>
        <tissue evidence="1">Leaves</tissue>
    </source>
</reference>
<dbReference type="EMBL" id="JAUJYN010000004">
    <property type="protein sequence ID" value="KAK1273589.1"/>
    <property type="molecule type" value="Genomic_DNA"/>
</dbReference>
<evidence type="ECO:0008006" key="3">
    <source>
        <dbReference type="Google" id="ProtNLM"/>
    </source>
</evidence>
<dbReference type="InterPro" id="IPR003772">
    <property type="entry name" value="YceD"/>
</dbReference>